<evidence type="ECO:0000256" key="1">
    <source>
        <dbReference type="SAM" id="MobiDB-lite"/>
    </source>
</evidence>
<dbReference type="EMBL" id="HBUE01007254">
    <property type="protein sequence ID" value="CAG6446590.1"/>
    <property type="molecule type" value="Transcribed_RNA"/>
</dbReference>
<accession>A0A8D7ZZA0</accession>
<proteinExistence type="predicted"/>
<feature type="region of interest" description="Disordered" evidence="1">
    <location>
        <begin position="166"/>
        <end position="187"/>
    </location>
</feature>
<name>A0A8D7ZZA0_CULPI</name>
<reference evidence="2" key="1">
    <citation type="submission" date="2021-05" db="EMBL/GenBank/DDBJ databases">
        <authorList>
            <person name="Alioto T."/>
            <person name="Alioto T."/>
            <person name="Gomez Garrido J."/>
        </authorList>
    </citation>
    <scope>NUCLEOTIDE SEQUENCE</scope>
</reference>
<organism evidence="2">
    <name type="scientific">Culex pipiens</name>
    <name type="common">House mosquito</name>
    <dbReference type="NCBI Taxonomy" id="7175"/>
    <lineage>
        <taxon>Eukaryota</taxon>
        <taxon>Metazoa</taxon>
        <taxon>Ecdysozoa</taxon>
        <taxon>Arthropoda</taxon>
        <taxon>Hexapoda</taxon>
        <taxon>Insecta</taxon>
        <taxon>Pterygota</taxon>
        <taxon>Neoptera</taxon>
        <taxon>Endopterygota</taxon>
        <taxon>Diptera</taxon>
        <taxon>Nematocera</taxon>
        <taxon>Culicoidea</taxon>
        <taxon>Culicidae</taxon>
        <taxon>Culicinae</taxon>
        <taxon>Culicini</taxon>
        <taxon>Culex</taxon>
        <taxon>Culex</taxon>
    </lineage>
</organism>
<protein>
    <submittedName>
        <fullName evidence="2">(northern house mosquito) hypothetical protein</fullName>
    </submittedName>
</protein>
<sequence>MLNSLSCSRLGITPSSAASSSVSKSQQLSLRNFTFGSSLNRFPLPVTNISVSTSASWTDSRLGSLAKAAYRAGQSLMSTVSSVREVRWGDLAVSCWRLSPGRIISWRARWVRCGKPWPTLAAVNSIVCRSSLSPTRASWRRLVGKCARNVGSICICCGKCVEKHSRLGSDSPSFLRSDPRSANPLCR</sequence>
<dbReference type="AlphaFoldDB" id="A0A8D7ZZA0"/>
<evidence type="ECO:0000313" key="2">
    <source>
        <dbReference type="EMBL" id="CAG6446590.1"/>
    </source>
</evidence>